<name>A0ABS2BRB5_9NEIS</name>
<keyword evidence="13 14" id="KW-0342">GTP-binding</keyword>
<keyword evidence="11 14" id="KW-0418">Kinase</keyword>
<dbReference type="CDD" id="cd00544">
    <property type="entry name" value="CobU"/>
    <property type="match status" value="1"/>
</dbReference>
<dbReference type="Proteomes" id="UP000809431">
    <property type="component" value="Unassembled WGS sequence"/>
</dbReference>
<dbReference type="GO" id="GO:0043752">
    <property type="term" value="F:adenosylcobinamide kinase activity"/>
    <property type="evidence" value="ECO:0007669"/>
    <property type="project" value="UniProtKB-EC"/>
</dbReference>
<dbReference type="InterPro" id="IPR027417">
    <property type="entry name" value="P-loop_NTPase"/>
</dbReference>
<evidence type="ECO:0000256" key="11">
    <source>
        <dbReference type="ARBA" id="ARBA00022777"/>
    </source>
</evidence>
<dbReference type="GO" id="GO:0008820">
    <property type="term" value="F:cobinamide phosphate guanylyltransferase activity"/>
    <property type="evidence" value="ECO:0007669"/>
    <property type="project" value="UniProtKB-EC"/>
</dbReference>
<evidence type="ECO:0000256" key="5">
    <source>
        <dbReference type="ARBA" id="ARBA00004692"/>
    </source>
</evidence>
<comment type="caution">
    <text evidence="15">The sequence shown here is derived from an EMBL/GenBank/DDBJ whole genome shotgun (WGS) entry which is preliminary data.</text>
</comment>
<organism evidence="15 16">
    <name type="scientific">Jeongeupia naejangsanensis</name>
    <dbReference type="NCBI Taxonomy" id="613195"/>
    <lineage>
        <taxon>Bacteria</taxon>
        <taxon>Pseudomonadati</taxon>
        <taxon>Pseudomonadota</taxon>
        <taxon>Betaproteobacteria</taxon>
        <taxon>Neisseriales</taxon>
        <taxon>Chitinibacteraceae</taxon>
        <taxon>Jeongeupia</taxon>
    </lineage>
</organism>
<evidence type="ECO:0000256" key="1">
    <source>
        <dbReference type="ARBA" id="ARBA00000312"/>
    </source>
</evidence>
<dbReference type="PANTHER" id="PTHR34848:SF1">
    <property type="entry name" value="BIFUNCTIONAL ADENOSYLCOBALAMIN BIOSYNTHESIS PROTEIN COBU"/>
    <property type="match status" value="1"/>
</dbReference>
<evidence type="ECO:0000256" key="10">
    <source>
        <dbReference type="ARBA" id="ARBA00022741"/>
    </source>
</evidence>
<evidence type="ECO:0000256" key="4">
    <source>
        <dbReference type="ARBA" id="ARBA00003889"/>
    </source>
</evidence>
<evidence type="ECO:0000256" key="13">
    <source>
        <dbReference type="ARBA" id="ARBA00023134"/>
    </source>
</evidence>
<evidence type="ECO:0000256" key="8">
    <source>
        <dbReference type="ARBA" id="ARBA00022573"/>
    </source>
</evidence>
<evidence type="ECO:0000313" key="16">
    <source>
        <dbReference type="Proteomes" id="UP000809431"/>
    </source>
</evidence>
<dbReference type="EMBL" id="JAESND010000010">
    <property type="protein sequence ID" value="MBM3117531.1"/>
    <property type="molecule type" value="Genomic_DNA"/>
</dbReference>
<keyword evidence="12 14" id="KW-0067">ATP-binding</keyword>
<proteinExistence type="inferred from homology"/>
<dbReference type="EC" id="2.7.1.156" evidence="14"/>
<dbReference type="RefSeq" id="WP_203539744.1">
    <property type="nucleotide sequence ID" value="NZ_JAESND010000010.1"/>
</dbReference>
<dbReference type="PIRSF" id="PIRSF006135">
    <property type="entry name" value="CobU"/>
    <property type="match status" value="1"/>
</dbReference>
<dbReference type="InterPro" id="IPR003203">
    <property type="entry name" value="CobU/CobP"/>
</dbReference>
<evidence type="ECO:0000256" key="12">
    <source>
        <dbReference type="ARBA" id="ARBA00022840"/>
    </source>
</evidence>
<dbReference type="Gene3D" id="3.40.50.300">
    <property type="entry name" value="P-loop containing nucleotide triphosphate hydrolases"/>
    <property type="match status" value="1"/>
</dbReference>
<comment type="pathway">
    <text evidence="5 14">Cofactor biosynthesis; adenosylcobalamin biosynthesis; adenosylcobalamin from cob(II)yrinate a,c-diamide: step 6/7.</text>
</comment>
<dbReference type="SUPFAM" id="SSF52540">
    <property type="entry name" value="P-loop containing nucleoside triphosphate hydrolases"/>
    <property type="match status" value="1"/>
</dbReference>
<evidence type="ECO:0000256" key="6">
    <source>
        <dbReference type="ARBA" id="ARBA00005159"/>
    </source>
</evidence>
<reference evidence="15 16" key="1">
    <citation type="submission" date="2021-01" db="EMBL/GenBank/DDBJ databases">
        <title>Draft Genome Sequence and Polyhydroxyalkanoate Biosynthetic Potential of Jeongeupia naejangsanensis Type Strain DSM 24253.</title>
        <authorList>
            <person name="Turrini P."/>
            <person name="Artuso I."/>
            <person name="Lugli G.A."/>
            <person name="Frangipani E."/>
            <person name="Ventura M."/>
            <person name="Visca P."/>
        </authorList>
    </citation>
    <scope>NUCLEOTIDE SEQUENCE [LARGE SCALE GENOMIC DNA]</scope>
    <source>
        <strain evidence="15 16">DSM 24253</strain>
    </source>
</reference>
<keyword evidence="9 14" id="KW-0808">Transferase</keyword>
<evidence type="ECO:0000256" key="3">
    <source>
        <dbReference type="ARBA" id="ARBA00001522"/>
    </source>
</evidence>
<comment type="similarity">
    <text evidence="7 14">Belongs to the CobU/CobP family.</text>
</comment>
<keyword evidence="8 14" id="KW-0169">Cobalamin biosynthesis</keyword>
<gene>
    <name evidence="15" type="primary">cobU</name>
    <name evidence="15" type="ORF">JMJ54_16970</name>
</gene>
<dbReference type="NCBIfam" id="NF004469">
    <property type="entry name" value="PRK05800.1"/>
    <property type="match status" value="1"/>
</dbReference>
<evidence type="ECO:0000256" key="2">
    <source>
        <dbReference type="ARBA" id="ARBA00000711"/>
    </source>
</evidence>
<evidence type="ECO:0000313" key="15">
    <source>
        <dbReference type="EMBL" id="MBM3117531.1"/>
    </source>
</evidence>
<evidence type="ECO:0000256" key="9">
    <source>
        <dbReference type="ARBA" id="ARBA00022679"/>
    </source>
</evidence>
<comment type="function">
    <text evidence="4 14">Catalyzes ATP-dependent phosphorylation of adenosylcobinamide and addition of GMP to adenosylcobinamide phosphate.</text>
</comment>
<comment type="catalytic activity">
    <reaction evidence="3">
        <text>adenosylcob(III)inamide + GTP = adenosylcob(III)inamide phosphate + GDP + H(+)</text>
        <dbReference type="Rhea" id="RHEA:15765"/>
        <dbReference type="ChEBI" id="CHEBI:2480"/>
        <dbReference type="ChEBI" id="CHEBI:15378"/>
        <dbReference type="ChEBI" id="CHEBI:37565"/>
        <dbReference type="ChEBI" id="CHEBI:58189"/>
        <dbReference type="ChEBI" id="CHEBI:58502"/>
        <dbReference type="EC" id="2.7.1.156"/>
    </reaction>
</comment>
<keyword evidence="16" id="KW-1185">Reference proteome</keyword>
<dbReference type="EC" id="2.7.7.62" evidence="14"/>
<evidence type="ECO:0000256" key="14">
    <source>
        <dbReference type="PIRNR" id="PIRNR006135"/>
    </source>
</evidence>
<keyword evidence="10 14" id="KW-0547">Nucleotide-binding</keyword>
<accession>A0ABS2BRB5</accession>
<dbReference type="Pfam" id="PF02283">
    <property type="entry name" value="CobU"/>
    <property type="match status" value="1"/>
</dbReference>
<comment type="pathway">
    <text evidence="6 14">Cofactor biosynthesis; adenosylcobalamin biosynthesis; adenosylcobalamin from cob(II)yrinate a,c-diamide: step 5/7.</text>
</comment>
<keyword evidence="15" id="KW-0548">Nucleotidyltransferase</keyword>
<sequence>MMTTLILGGARSGKSALAERLAQASGLEVVVIATASQRQDDAEMAARIAHHRDRRPANWITIEEPLALGGAIRREATPGRLVLVDCLTVWLANLLFSDGADHAETGVVDLPARLGAERDALLAALADVPGDVVLVANEVGLGIVPLGAINRAFVDEAGRLNQAVAAACGNAVFVAAGLPLVLKGALPA</sequence>
<evidence type="ECO:0000256" key="7">
    <source>
        <dbReference type="ARBA" id="ARBA00007490"/>
    </source>
</evidence>
<dbReference type="PANTHER" id="PTHR34848">
    <property type="match status" value="1"/>
</dbReference>
<comment type="catalytic activity">
    <reaction evidence="1 14">
        <text>adenosylcob(III)inamide + ATP = adenosylcob(III)inamide phosphate + ADP + H(+)</text>
        <dbReference type="Rhea" id="RHEA:15769"/>
        <dbReference type="ChEBI" id="CHEBI:2480"/>
        <dbReference type="ChEBI" id="CHEBI:15378"/>
        <dbReference type="ChEBI" id="CHEBI:30616"/>
        <dbReference type="ChEBI" id="CHEBI:58502"/>
        <dbReference type="ChEBI" id="CHEBI:456216"/>
        <dbReference type="EC" id="2.7.1.156"/>
    </reaction>
</comment>
<protein>
    <recommendedName>
        <fullName evidence="14">Bifunctional adenosylcobalamin biosynthesis protein</fullName>
        <ecNumber evidence="14">2.7.1.156</ecNumber>
        <ecNumber evidence="14">2.7.7.62</ecNumber>
    </recommendedName>
</protein>
<comment type="catalytic activity">
    <reaction evidence="2 14">
        <text>adenosylcob(III)inamide phosphate + GTP + H(+) = adenosylcob(III)inamide-GDP + diphosphate</text>
        <dbReference type="Rhea" id="RHEA:22712"/>
        <dbReference type="ChEBI" id="CHEBI:15378"/>
        <dbReference type="ChEBI" id="CHEBI:33019"/>
        <dbReference type="ChEBI" id="CHEBI:37565"/>
        <dbReference type="ChEBI" id="CHEBI:58502"/>
        <dbReference type="ChEBI" id="CHEBI:60487"/>
        <dbReference type="EC" id="2.7.7.62"/>
    </reaction>
</comment>